<dbReference type="InterPro" id="IPR002759">
    <property type="entry name" value="Pop5/Rpp14/Rnp2-like"/>
</dbReference>
<evidence type="ECO:0000256" key="1">
    <source>
        <dbReference type="ARBA" id="ARBA00000928"/>
    </source>
</evidence>
<evidence type="ECO:0000256" key="9">
    <source>
        <dbReference type="ARBA" id="ARBA00055200"/>
    </source>
</evidence>
<sequence>MVRLKTRYILFDILYPDSMSPGYASQRDAMLVLHQPSPQNINQKILINTLRGIIQEFFGDFGAGTSGISLTLKYFSNKTSTGIIRVGRSAYRIVCAALMMINRLHDNDVVMRVARVSGTIKKCENYAIKRNNEMTRLLRGGEADDNRFRDDVMGITDDEMNDE</sequence>
<dbReference type="PIRSF" id="PIRSF023803">
    <property type="entry name" value="Ribonuclease_P_prd"/>
    <property type="match status" value="1"/>
</dbReference>
<dbReference type="GO" id="GO:0004526">
    <property type="term" value="F:ribonuclease P activity"/>
    <property type="evidence" value="ECO:0007669"/>
    <property type="project" value="UniProtKB-EC"/>
</dbReference>
<evidence type="ECO:0000256" key="7">
    <source>
        <dbReference type="ARBA" id="ARBA00023242"/>
    </source>
</evidence>
<evidence type="ECO:0000256" key="6">
    <source>
        <dbReference type="ARBA" id="ARBA00022801"/>
    </source>
</evidence>
<dbReference type="OrthoDB" id="24745at2759"/>
<dbReference type="GO" id="GO:0034965">
    <property type="term" value="P:intronic box C/D snoRNA processing"/>
    <property type="evidence" value="ECO:0007669"/>
    <property type="project" value="EnsemblFungi"/>
</dbReference>
<dbReference type="GO" id="GO:0000447">
    <property type="term" value="P:endonucleolytic cleavage in ITS1 to separate SSU-rRNA from 5.8S rRNA and LSU-rRNA from tricistronic rRNA transcript (SSU-rRNA, 5.8S rRNA, LSU-rRNA)"/>
    <property type="evidence" value="ECO:0007669"/>
    <property type="project" value="EnsemblFungi"/>
</dbReference>
<comment type="function">
    <text evidence="9">Component of ribonuclease P, a protein complex that generates mature tRNA molecules by cleaving their 5'-ends. Also a component of RNase MRP, which cleaves pre-rRNA sequences.</text>
</comment>
<evidence type="ECO:0000256" key="3">
    <source>
        <dbReference type="ARBA" id="ARBA00010800"/>
    </source>
</evidence>
<dbReference type="InterPro" id="IPR016819">
    <property type="entry name" value="RNase_P/MRP_POP5"/>
</dbReference>
<keyword evidence="7" id="KW-0539">Nucleus</keyword>
<keyword evidence="5 10" id="KW-0819">tRNA processing</keyword>
<evidence type="ECO:0000256" key="8">
    <source>
        <dbReference type="ARBA" id="ARBA00044198"/>
    </source>
</evidence>
<protein>
    <recommendedName>
        <fullName evidence="8 10">Ribonuclease P/MRP protein subunit POP5</fullName>
        <ecNumber evidence="4 10">3.1.26.5</ecNumber>
    </recommendedName>
</protein>
<gene>
    <name evidence="11" type="ORF">BABINDRAFT_163042</name>
</gene>
<comment type="subcellular location">
    <subcellularLocation>
        <location evidence="2">Nucleus</location>
    </subcellularLocation>
</comment>
<dbReference type="EMBL" id="KV454437">
    <property type="protein sequence ID" value="ODQ77992.1"/>
    <property type="molecule type" value="Genomic_DNA"/>
</dbReference>
<reference evidence="12" key="1">
    <citation type="submission" date="2016-05" db="EMBL/GenBank/DDBJ databases">
        <title>Comparative genomics of biotechnologically important yeasts.</title>
        <authorList>
            <consortium name="DOE Joint Genome Institute"/>
            <person name="Riley R."/>
            <person name="Haridas S."/>
            <person name="Wolfe K.H."/>
            <person name="Lopes M.R."/>
            <person name="Hittinger C.T."/>
            <person name="Goker M."/>
            <person name="Salamov A."/>
            <person name="Wisecaver J."/>
            <person name="Long T.M."/>
            <person name="Aerts A.L."/>
            <person name="Barry K."/>
            <person name="Choi C."/>
            <person name="Clum A."/>
            <person name="Coughlan A.Y."/>
            <person name="Deshpande S."/>
            <person name="Douglass A.P."/>
            <person name="Hanson S.J."/>
            <person name="Klenk H.-P."/>
            <person name="Labutti K."/>
            <person name="Lapidus A."/>
            <person name="Lindquist E."/>
            <person name="Lipzen A."/>
            <person name="Meier-Kolthoff J.P."/>
            <person name="Ohm R.A."/>
            <person name="Otillar R.P."/>
            <person name="Pangilinan J."/>
            <person name="Peng Y."/>
            <person name="Rokas A."/>
            <person name="Rosa C.A."/>
            <person name="Scheuner C."/>
            <person name="Sibirny A.A."/>
            <person name="Slot J.C."/>
            <person name="Stielow J.B."/>
            <person name="Sun H."/>
            <person name="Kurtzman C.P."/>
            <person name="Blackwell M."/>
            <person name="Grigoriev I.V."/>
            <person name="Jeffries T.W."/>
        </authorList>
    </citation>
    <scope>NUCLEOTIDE SEQUENCE [LARGE SCALE GENOMIC DNA]</scope>
    <source>
        <strain evidence="12">NRRL Y-12698</strain>
    </source>
</reference>
<keyword evidence="12" id="KW-1185">Reference proteome</keyword>
<dbReference type="STRING" id="984486.A0A1E3QLN7"/>
<evidence type="ECO:0000256" key="10">
    <source>
        <dbReference type="PIRNR" id="PIRNR023803"/>
    </source>
</evidence>
<dbReference type="Pfam" id="PF01900">
    <property type="entry name" value="RNase_P_Rpp14"/>
    <property type="match status" value="1"/>
</dbReference>
<dbReference type="GO" id="GO:0001682">
    <property type="term" value="P:tRNA 5'-leader removal"/>
    <property type="evidence" value="ECO:0007669"/>
    <property type="project" value="EnsemblFungi"/>
</dbReference>
<dbReference type="GeneID" id="30147535"/>
<dbReference type="PANTHER" id="PTHR15441:SF2">
    <property type="entry name" value="RIBONUCLEASE P_MRP PROTEIN SUBUNIT POP5"/>
    <property type="match status" value="1"/>
</dbReference>
<evidence type="ECO:0000313" key="12">
    <source>
        <dbReference type="Proteomes" id="UP000094336"/>
    </source>
</evidence>
<organism evidence="11 12">
    <name type="scientific">Babjeviella inositovora NRRL Y-12698</name>
    <dbReference type="NCBI Taxonomy" id="984486"/>
    <lineage>
        <taxon>Eukaryota</taxon>
        <taxon>Fungi</taxon>
        <taxon>Dikarya</taxon>
        <taxon>Ascomycota</taxon>
        <taxon>Saccharomycotina</taxon>
        <taxon>Pichiomycetes</taxon>
        <taxon>Serinales incertae sedis</taxon>
        <taxon>Babjeviella</taxon>
    </lineage>
</organism>
<dbReference type="AlphaFoldDB" id="A0A1E3QLN7"/>
<dbReference type="InterPro" id="IPR038085">
    <property type="entry name" value="Rnp2-like_sf"/>
</dbReference>
<dbReference type="Proteomes" id="UP000094336">
    <property type="component" value="Unassembled WGS sequence"/>
</dbReference>
<dbReference type="GO" id="GO:0000294">
    <property type="term" value="P:nuclear-transcribed mRNA catabolic process, RNase MRP-dependent"/>
    <property type="evidence" value="ECO:0007669"/>
    <property type="project" value="EnsemblFungi"/>
</dbReference>
<proteinExistence type="inferred from homology"/>
<name>A0A1E3QLN7_9ASCO</name>
<dbReference type="GO" id="GO:0000171">
    <property type="term" value="F:ribonuclease MRP activity"/>
    <property type="evidence" value="ECO:0007669"/>
    <property type="project" value="EnsemblFungi"/>
</dbReference>
<dbReference type="GO" id="GO:0005655">
    <property type="term" value="C:nucleolar ribonuclease P complex"/>
    <property type="evidence" value="ECO:0007669"/>
    <property type="project" value="EnsemblFungi"/>
</dbReference>
<evidence type="ECO:0000256" key="4">
    <source>
        <dbReference type="ARBA" id="ARBA00012179"/>
    </source>
</evidence>
<dbReference type="GO" id="GO:0033204">
    <property type="term" value="F:ribonuclease P RNA binding"/>
    <property type="evidence" value="ECO:0007669"/>
    <property type="project" value="InterPro"/>
</dbReference>
<comment type="similarity">
    <text evidence="3 10">Belongs to the eukaryotic/archaeal RNase P protein component 2 family.</text>
</comment>
<evidence type="ECO:0000256" key="5">
    <source>
        <dbReference type="ARBA" id="ARBA00022694"/>
    </source>
</evidence>
<dbReference type="EC" id="3.1.26.5" evidence="4 10"/>
<evidence type="ECO:0000256" key="2">
    <source>
        <dbReference type="ARBA" id="ARBA00004123"/>
    </source>
</evidence>
<dbReference type="RefSeq" id="XP_018983320.1">
    <property type="nucleotide sequence ID" value="XM_019129682.1"/>
</dbReference>
<accession>A0A1E3QLN7</accession>
<comment type="catalytic activity">
    <reaction evidence="1 10">
        <text>Endonucleolytic cleavage of RNA, removing 5'-extranucleotides from tRNA precursor.</text>
        <dbReference type="EC" id="3.1.26.5"/>
    </reaction>
</comment>
<dbReference type="Gene3D" id="3.30.70.3250">
    <property type="entry name" value="Ribonuclease P, Pop5 subunit"/>
    <property type="match status" value="1"/>
</dbReference>
<dbReference type="SUPFAM" id="SSF160350">
    <property type="entry name" value="Rnp2-like"/>
    <property type="match status" value="1"/>
</dbReference>
<keyword evidence="6" id="KW-0378">Hydrolase</keyword>
<dbReference type="GO" id="GO:0000172">
    <property type="term" value="C:ribonuclease MRP complex"/>
    <property type="evidence" value="ECO:0007669"/>
    <property type="project" value="EnsemblFungi"/>
</dbReference>
<dbReference type="FunFam" id="3.30.70.3250:FF:000004">
    <property type="entry name" value="Ribonuclease P/MRP protein subunit POP5"/>
    <property type="match status" value="1"/>
</dbReference>
<evidence type="ECO:0000313" key="11">
    <source>
        <dbReference type="EMBL" id="ODQ77992.1"/>
    </source>
</evidence>
<dbReference type="PANTHER" id="PTHR15441">
    <property type="entry name" value="RIBONUCLEASE P PROTEIN SUBUNIT P14"/>
    <property type="match status" value="1"/>
</dbReference>